<evidence type="ECO:0000256" key="11">
    <source>
        <dbReference type="SAM" id="SignalP"/>
    </source>
</evidence>
<organism evidence="13 14">
    <name type="scientific">Hydra vulgaris</name>
    <name type="common">Hydra</name>
    <name type="synonym">Hydra attenuata</name>
    <dbReference type="NCBI Taxonomy" id="6087"/>
    <lineage>
        <taxon>Eukaryota</taxon>
        <taxon>Metazoa</taxon>
        <taxon>Cnidaria</taxon>
        <taxon>Hydrozoa</taxon>
        <taxon>Hydroidolina</taxon>
        <taxon>Anthoathecata</taxon>
        <taxon>Aplanulata</taxon>
        <taxon>Hydridae</taxon>
        <taxon>Hydra</taxon>
    </lineage>
</organism>
<dbReference type="RefSeq" id="XP_065657298.1">
    <property type="nucleotide sequence ID" value="XM_065801226.1"/>
</dbReference>
<dbReference type="InterPro" id="IPR017978">
    <property type="entry name" value="GPCR_3_C"/>
</dbReference>
<proteinExistence type="predicted"/>
<evidence type="ECO:0000256" key="3">
    <source>
        <dbReference type="ARBA" id="ARBA00022692"/>
    </source>
</evidence>
<evidence type="ECO:0000313" key="13">
    <source>
        <dbReference type="Proteomes" id="UP001652625"/>
    </source>
</evidence>
<evidence type="ECO:0000256" key="8">
    <source>
        <dbReference type="ARBA" id="ARBA00023180"/>
    </source>
</evidence>
<dbReference type="GeneID" id="100206629"/>
<evidence type="ECO:0000259" key="12">
    <source>
        <dbReference type="PROSITE" id="PS50259"/>
    </source>
</evidence>
<keyword evidence="6 10" id="KW-0472">Membrane</keyword>
<feature type="transmembrane region" description="Helical" evidence="10">
    <location>
        <begin position="738"/>
        <end position="759"/>
    </location>
</feature>
<dbReference type="Gene3D" id="2.10.50.30">
    <property type="entry name" value="GPCR, family 3, nine cysteines domain"/>
    <property type="match status" value="1"/>
</dbReference>
<protein>
    <submittedName>
        <fullName evidence="14">Metabotropic glutamate receptor 3</fullName>
    </submittedName>
</protein>
<name>A0ABM4C6R6_HYDVU</name>
<evidence type="ECO:0000256" key="10">
    <source>
        <dbReference type="SAM" id="Phobius"/>
    </source>
</evidence>
<evidence type="ECO:0000256" key="1">
    <source>
        <dbReference type="ARBA" id="ARBA00004651"/>
    </source>
</evidence>
<keyword evidence="8" id="KW-0325">Glycoprotein</keyword>
<dbReference type="Pfam" id="PF00003">
    <property type="entry name" value="7tm_3"/>
    <property type="match status" value="1"/>
</dbReference>
<keyword evidence="2" id="KW-1003">Cell membrane</keyword>
<evidence type="ECO:0000256" key="7">
    <source>
        <dbReference type="ARBA" id="ARBA00023170"/>
    </source>
</evidence>
<dbReference type="SUPFAM" id="SSF53822">
    <property type="entry name" value="Periplasmic binding protein-like I"/>
    <property type="match status" value="1"/>
</dbReference>
<gene>
    <name evidence="14" type="primary">LOC100206629</name>
</gene>
<evidence type="ECO:0000313" key="14">
    <source>
        <dbReference type="RefSeq" id="XP_065657298.1"/>
    </source>
</evidence>
<feature type="transmembrane region" description="Helical" evidence="10">
    <location>
        <begin position="583"/>
        <end position="603"/>
    </location>
</feature>
<keyword evidence="5" id="KW-0297">G-protein coupled receptor</keyword>
<evidence type="ECO:0000256" key="4">
    <source>
        <dbReference type="ARBA" id="ARBA00022989"/>
    </source>
</evidence>
<keyword evidence="9" id="KW-0807">Transducer</keyword>
<dbReference type="InterPro" id="IPR050726">
    <property type="entry name" value="mGluR"/>
</dbReference>
<dbReference type="PANTHER" id="PTHR24060">
    <property type="entry name" value="METABOTROPIC GLUTAMATE RECEPTOR"/>
    <property type="match status" value="1"/>
</dbReference>
<comment type="subcellular location">
    <subcellularLocation>
        <location evidence="1">Cell membrane</location>
        <topology evidence="1">Multi-pass membrane protein</topology>
    </subcellularLocation>
</comment>
<dbReference type="PRINTS" id="PR00248">
    <property type="entry name" value="GPCRMGR"/>
</dbReference>
<dbReference type="Gene3D" id="3.40.50.2300">
    <property type="match status" value="2"/>
</dbReference>
<keyword evidence="13" id="KW-1185">Reference proteome</keyword>
<feature type="domain" description="G-protein coupled receptors family 3 profile" evidence="12">
    <location>
        <begin position="580"/>
        <end position="843"/>
    </location>
</feature>
<feature type="signal peptide" evidence="11">
    <location>
        <begin position="1"/>
        <end position="19"/>
    </location>
</feature>
<reference evidence="14" key="1">
    <citation type="submission" date="2025-08" db="UniProtKB">
        <authorList>
            <consortium name="RefSeq"/>
        </authorList>
    </citation>
    <scope>IDENTIFICATION</scope>
</reference>
<dbReference type="InterPro" id="IPR028082">
    <property type="entry name" value="Peripla_BP_I"/>
</dbReference>
<feature type="chain" id="PRO_5045511455" evidence="11">
    <location>
        <begin position="20"/>
        <end position="1010"/>
    </location>
</feature>
<sequence length="1010" mass="116940">MKATNYWMLFVLLVKSSENHQISELDNIYKLGCHYNKTSTNLDADFIFGALFPIQDFNFEDQKYLYSFEEMSIIEAFLYTIEKINNNSAILPNITLGFDMRNSCNNVKIATTHVTDFMIDTKYFLNKQKSLVQNNTCSCLKNKKSLLATVIGGKSHTISIVMSNLLQIDQIPQIAYGSSESYKEQNNTYSEKNQTPKRYLSTIPPDVNQILAIIHLIEHFNWTFPFLIAADDDFGRNAIPLMQKKLEDKNRCLAALHLFDVQHPEYAFEKILMDLKLTLSKTTVVILLCEYEQAKNIIEAVNERGILNLTWIGIESWATNIGISMSNLTIQNNGIISVKKTIPKVSEFEDFFDKIIVKSHLPNVWFEGFWESFGISREDLNLILPAGEFIKNPNYYNIMSAVYAAAYGLHKYLNCTEKGCQNINEPICYKKLWKDIIGSSFIIPGTNQNFSYNENGDVVSTTYEYIAWEIKTSNNQTEIYTFGNWNLENNEAHAYINFSELKKRTFKSIPTSKCSKPCKPGNSTIFGKQKCCWECAMCDKNYISVDGLSCSPCPKMSISNKNRTICHNLTNVNLSLKNKNGQVIFALSLIGTSFGLSALFVFFKNWNSPIVRASSREMSTTQLISNLLLFFLPLMYLHNLTPIICGLRITWFSILYAYVISFILMKTYRLLRVFRKKRFSKISRFLKNKYQIGFSVSLVVIQLVAEVIWLFANPPEIQQEIDEENFTIIYYCGIKTDILLYCNVIYIILLSLVSGYMAFRARKLPQNYNEAHYIALAMFITCLSWALFIFLHAISERKMKNFIFLVMNLINNFSLLTILYSRRFIVILFYPELRDRNNFTKMRKNATVTAFLNENEINNEKQKVISFDFDKMFDSYRQKNKNSIASRSSMILKKNSTKKCLKTLDNTKKNTKTQDKENDKMRNNKTKNLKLAQTMKEPNNKLEPTIKRSLSLDNIKTYRNKAFEHISDISSNKMNFFENKAKLEQQTGSIYKKHNKEVVQNTKIHSENRD</sequence>
<evidence type="ECO:0000256" key="9">
    <source>
        <dbReference type="ARBA" id="ARBA00023224"/>
    </source>
</evidence>
<accession>A0ABM4C6R6</accession>
<dbReference type="CDD" id="cd13953">
    <property type="entry name" value="7tm_classC_mGluR-like"/>
    <property type="match status" value="1"/>
</dbReference>
<dbReference type="Pfam" id="PF01094">
    <property type="entry name" value="ANF_receptor"/>
    <property type="match status" value="1"/>
</dbReference>
<feature type="transmembrane region" description="Helical" evidence="10">
    <location>
        <begin position="801"/>
        <end position="820"/>
    </location>
</feature>
<keyword evidence="7 14" id="KW-0675">Receptor</keyword>
<keyword evidence="11" id="KW-0732">Signal</keyword>
<dbReference type="PROSITE" id="PS50259">
    <property type="entry name" value="G_PROTEIN_RECEP_F3_4"/>
    <property type="match status" value="1"/>
</dbReference>
<keyword evidence="3 10" id="KW-0812">Transmembrane</keyword>
<feature type="transmembrane region" description="Helical" evidence="10">
    <location>
        <begin position="771"/>
        <end position="795"/>
    </location>
</feature>
<evidence type="ECO:0000256" key="2">
    <source>
        <dbReference type="ARBA" id="ARBA00022475"/>
    </source>
</evidence>
<keyword evidence="4 10" id="KW-1133">Transmembrane helix</keyword>
<dbReference type="InterPro" id="IPR000337">
    <property type="entry name" value="GPCR_3"/>
</dbReference>
<feature type="transmembrane region" description="Helical" evidence="10">
    <location>
        <begin position="650"/>
        <end position="671"/>
    </location>
</feature>
<evidence type="ECO:0000256" key="6">
    <source>
        <dbReference type="ARBA" id="ARBA00023136"/>
    </source>
</evidence>
<dbReference type="Proteomes" id="UP001652625">
    <property type="component" value="Chromosome 07"/>
</dbReference>
<feature type="transmembrane region" description="Helical" evidence="10">
    <location>
        <begin position="623"/>
        <end position="644"/>
    </location>
</feature>
<dbReference type="InterPro" id="IPR001828">
    <property type="entry name" value="ANF_lig-bd_rcpt"/>
</dbReference>
<evidence type="ECO:0000256" key="5">
    <source>
        <dbReference type="ARBA" id="ARBA00023040"/>
    </source>
</evidence>
<dbReference type="InterPro" id="IPR038550">
    <property type="entry name" value="GPCR_3_9-Cys_sf"/>
</dbReference>